<dbReference type="PROSITE" id="PS01360">
    <property type="entry name" value="ZF_MYND_1"/>
    <property type="match status" value="1"/>
</dbReference>
<dbReference type="GeneID" id="25736502"/>
<name>A0A0D2NH29_9CHLO</name>
<dbReference type="EMBL" id="KK100682">
    <property type="protein sequence ID" value="KIZ04336.1"/>
    <property type="molecule type" value="Genomic_DNA"/>
</dbReference>
<gene>
    <name evidence="6" type="ORF">MNEG_3624</name>
</gene>
<dbReference type="InterPro" id="IPR002893">
    <property type="entry name" value="Znf_MYND"/>
</dbReference>
<evidence type="ECO:0000256" key="1">
    <source>
        <dbReference type="ARBA" id="ARBA00022723"/>
    </source>
</evidence>
<evidence type="ECO:0000256" key="2">
    <source>
        <dbReference type="ARBA" id="ARBA00022771"/>
    </source>
</evidence>
<evidence type="ECO:0000256" key="3">
    <source>
        <dbReference type="ARBA" id="ARBA00022833"/>
    </source>
</evidence>
<keyword evidence="1" id="KW-0479">Metal-binding</keyword>
<evidence type="ECO:0000313" key="7">
    <source>
        <dbReference type="Proteomes" id="UP000054498"/>
    </source>
</evidence>
<keyword evidence="7" id="KW-1185">Reference proteome</keyword>
<protein>
    <recommendedName>
        <fullName evidence="5">MYND-type domain-containing protein</fullName>
    </recommendedName>
</protein>
<dbReference type="OrthoDB" id="552275at2759"/>
<dbReference type="AlphaFoldDB" id="A0A0D2NH29"/>
<keyword evidence="3" id="KW-0862">Zinc</keyword>
<proteinExistence type="predicted"/>
<evidence type="ECO:0000259" key="5">
    <source>
        <dbReference type="PROSITE" id="PS50865"/>
    </source>
</evidence>
<evidence type="ECO:0000256" key="4">
    <source>
        <dbReference type="PROSITE-ProRule" id="PRU00134"/>
    </source>
</evidence>
<feature type="domain" description="MYND-type" evidence="5">
    <location>
        <begin position="219"/>
        <end position="259"/>
    </location>
</feature>
<accession>A0A0D2NH29</accession>
<keyword evidence="2 4" id="KW-0863">Zinc-finger</keyword>
<dbReference type="SUPFAM" id="SSF144232">
    <property type="entry name" value="HIT/MYND zinc finger-like"/>
    <property type="match status" value="1"/>
</dbReference>
<sequence>MARLQALLDADPSDSLPARLTAAGSAHTIDAATLRRAGLYRVVKAALAAVEATGPAPGRPPPPGVLRGGREAAAALVALAPRWPRYLLLQAEVEVAAGDWGAAMRIFRAAGDAAKQQNAHYWAGQAAVNQASALITGMCGARTYPRARVEALLAEAEAEYRLSKPWSAACYAATQDEVRQWRSAVHAAARAAPRGAAELPAARGAGVWGLPEGSSGGICDGCGRLAVELKRCSRCQAVSYCGRECQAQDWKQGGHKQACKPPS</sequence>
<reference evidence="6 7" key="1">
    <citation type="journal article" date="2013" name="BMC Genomics">
        <title>Reconstruction of the lipid metabolism for the microalga Monoraphidium neglectum from its genome sequence reveals characteristics suitable for biofuel production.</title>
        <authorList>
            <person name="Bogen C."/>
            <person name="Al-Dilaimi A."/>
            <person name="Albersmeier A."/>
            <person name="Wichmann J."/>
            <person name="Grundmann M."/>
            <person name="Rupp O."/>
            <person name="Lauersen K.J."/>
            <person name="Blifernez-Klassen O."/>
            <person name="Kalinowski J."/>
            <person name="Goesmann A."/>
            <person name="Mussgnug J.H."/>
            <person name="Kruse O."/>
        </authorList>
    </citation>
    <scope>NUCLEOTIDE SEQUENCE [LARGE SCALE GENOMIC DNA]</scope>
    <source>
        <strain evidence="6 7">SAG 48.87</strain>
    </source>
</reference>
<dbReference type="Pfam" id="PF01753">
    <property type="entry name" value="zf-MYND"/>
    <property type="match status" value="1"/>
</dbReference>
<evidence type="ECO:0000313" key="6">
    <source>
        <dbReference type="EMBL" id="KIZ04336.1"/>
    </source>
</evidence>
<dbReference type="GO" id="GO:0008270">
    <property type="term" value="F:zinc ion binding"/>
    <property type="evidence" value="ECO:0007669"/>
    <property type="project" value="UniProtKB-KW"/>
</dbReference>
<dbReference type="Gene3D" id="6.10.140.2220">
    <property type="match status" value="1"/>
</dbReference>
<dbReference type="KEGG" id="mng:MNEG_3624"/>
<dbReference type="PROSITE" id="PS50865">
    <property type="entry name" value="ZF_MYND_2"/>
    <property type="match status" value="1"/>
</dbReference>
<dbReference type="Proteomes" id="UP000054498">
    <property type="component" value="Unassembled WGS sequence"/>
</dbReference>
<organism evidence="6 7">
    <name type="scientific">Monoraphidium neglectum</name>
    <dbReference type="NCBI Taxonomy" id="145388"/>
    <lineage>
        <taxon>Eukaryota</taxon>
        <taxon>Viridiplantae</taxon>
        <taxon>Chlorophyta</taxon>
        <taxon>core chlorophytes</taxon>
        <taxon>Chlorophyceae</taxon>
        <taxon>CS clade</taxon>
        <taxon>Sphaeropleales</taxon>
        <taxon>Selenastraceae</taxon>
        <taxon>Monoraphidium</taxon>
    </lineage>
</organism>
<dbReference type="STRING" id="145388.A0A0D2NH29"/>
<dbReference type="RefSeq" id="XP_013903355.1">
    <property type="nucleotide sequence ID" value="XM_014047901.1"/>
</dbReference>